<evidence type="ECO:0000256" key="1">
    <source>
        <dbReference type="SAM" id="SignalP"/>
    </source>
</evidence>
<organism evidence="2 3">
    <name type="scientific">Mesorhabditis belari</name>
    <dbReference type="NCBI Taxonomy" id="2138241"/>
    <lineage>
        <taxon>Eukaryota</taxon>
        <taxon>Metazoa</taxon>
        <taxon>Ecdysozoa</taxon>
        <taxon>Nematoda</taxon>
        <taxon>Chromadorea</taxon>
        <taxon>Rhabditida</taxon>
        <taxon>Rhabditina</taxon>
        <taxon>Rhabditomorpha</taxon>
        <taxon>Rhabditoidea</taxon>
        <taxon>Rhabditidae</taxon>
        <taxon>Mesorhabditinae</taxon>
        <taxon>Mesorhabditis</taxon>
    </lineage>
</organism>
<feature type="signal peptide" evidence="1">
    <location>
        <begin position="1"/>
        <end position="22"/>
    </location>
</feature>
<keyword evidence="2" id="KW-1185">Reference proteome</keyword>
<dbReference type="WBParaSite" id="MBELARI_LOCUS10940">
    <property type="protein sequence ID" value="MBELARI_LOCUS10940"/>
    <property type="gene ID" value="MBELARI_LOCUS10940"/>
</dbReference>
<accession>A0AAF3EAI9</accession>
<dbReference type="AlphaFoldDB" id="A0AAF3EAI9"/>
<evidence type="ECO:0000313" key="3">
    <source>
        <dbReference type="WBParaSite" id="MBELARI_LOCUS10940"/>
    </source>
</evidence>
<sequence length="286" mass="33080">MLKHQFLIHVFIAICSSHFLTSNRIDPERDRFVTVQEYYNQIKCTKGCEQNCYNFMTYRWDELSANCYECIGNCSAKVAPAKLVFKPPSFLVDTSVCCPSYEAYYATVSVHFEVSNKNILKEAYIVWEYRMSRGVYDFAPSPWMTILQTRAERATIEGLIRDVSFQFRANLVDGIGPVERLLTQWIDIEDFPATSPHQLVTTPTKITTKKPEKTLKTTTMKSMISTTTTKPFTTEEFHKTNETEKILLMKSNETELQPKKIEKERDDVEFIIGKKVDPNLGLFKRA</sequence>
<evidence type="ECO:0000313" key="2">
    <source>
        <dbReference type="Proteomes" id="UP000887575"/>
    </source>
</evidence>
<dbReference type="Proteomes" id="UP000887575">
    <property type="component" value="Unassembled WGS sequence"/>
</dbReference>
<feature type="chain" id="PRO_5042159706" evidence="1">
    <location>
        <begin position="23"/>
        <end position="286"/>
    </location>
</feature>
<reference evidence="3" key="1">
    <citation type="submission" date="2024-02" db="UniProtKB">
        <authorList>
            <consortium name="WormBaseParasite"/>
        </authorList>
    </citation>
    <scope>IDENTIFICATION</scope>
</reference>
<proteinExistence type="predicted"/>
<name>A0AAF3EAI9_9BILA</name>
<protein>
    <submittedName>
        <fullName evidence="3">Uncharacterized protein</fullName>
    </submittedName>
</protein>
<keyword evidence="1" id="KW-0732">Signal</keyword>